<keyword evidence="1" id="KW-0812">Transmembrane</keyword>
<reference evidence="2 3" key="1">
    <citation type="submission" date="2023-06" db="EMBL/GenBank/DDBJ databases">
        <title>Five Gram-positive bacteria isolated from mangrove sediments in Shenzhen, Guangdong, China.</title>
        <authorList>
            <person name="Yu S."/>
            <person name="Zheng W."/>
            <person name="Huang Y."/>
        </authorList>
    </citation>
    <scope>NUCLEOTIDE SEQUENCE [LARGE SCALE GENOMIC DNA]</scope>
    <source>
        <strain evidence="2 3">SaN35-3</strain>
    </source>
</reference>
<keyword evidence="1" id="KW-0472">Membrane</keyword>
<dbReference type="Pfam" id="PF11667">
    <property type="entry name" value="DUF3267"/>
    <property type="match status" value="1"/>
</dbReference>
<feature type="transmembrane region" description="Helical" evidence="1">
    <location>
        <begin position="135"/>
        <end position="154"/>
    </location>
</feature>
<dbReference type="RefSeq" id="WP_226539335.1">
    <property type="nucleotide sequence ID" value="NZ_CP129013.1"/>
</dbReference>
<evidence type="ECO:0000313" key="2">
    <source>
        <dbReference type="EMBL" id="WLR42839.1"/>
    </source>
</evidence>
<dbReference type="Proteomes" id="UP001197974">
    <property type="component" value="Chromosome"/>
</dbReference>
<dbReference type="EMBL" id="CP129013">
    <property type="protein sequence ID" value="WLR42839.1"/>
    <property type="molecule type" value="Genomic_DNA"/>
</dbReference>
<feature type="transmembrane region" description="Helical" evidence="1">
    <location>
        <begin position="18"/>
        <end position="39"/>
    </location>
</feature>
<organism evidence="2 3">
    <name type="scientific">Bacillus carboniphilus</name>
    <dbReference type="NCBI Taxonomy" id="86663"/>
    <lineage>
        <taxon>Bacteria</taxon>
        <taxon>Bacillati</taxon>
        <taxon>Bacillota</taxon>
        <taxon>Bacilli</taxon>
        <taxon>Bacillales</taxon>
        <taxon>Bacillaceae</taxon>
        <taxon>Bacillus</taxon>
    </lineage>
</organism>
<gene>
    <name evidence="2" type="ORF">LC087_00940</name>
</gene>
<evidence type="ECO:0000313" key="3">
    <source>
        <dbReference type="Proteomes" id="UP001197974"/>
    </source>
</evidence>
<sequence>MNCWKTINLSKDIGLYKIYFLSLIVMFFSFIAVYLPLNLIFQGIHLREDNFIYLVLFFIVLVPIHKLLHILPLWLRFQKVNIQVKWSNMFIPIFRTKACRAVTKRLLLISLMTPFIVISILFMACIILFPNYFHYFSIALAFHIGCCVPDFVCINQMIRAPRFCMIEEVEDGYDILVRQ</sequence>
<name>A0ABY9JVM1_9BACI</name>
<protein>
    <submittedName>
        <fullName evidence="2">DUF3267 domain-containing protein</fullName>
    </submittedName>
</protein>
<keyword evidence="3" id="KW-1185">Reference proteome</keyword>
<feature type="transmembrane region" description="Helical" evidence="1">
    <location>
        <begin position="106"/>
        <end position="129"/>
    </location>
</feature>
<accession>A0ABY9JVM1</accession>
<evidence type="ECO:0000256" key="1">
    <source>
        <dbReference type="SAM" id="Phobius"/>
    </source>
</evidence>
<keyword evidence="1" id="KW-1133">Transmembrane helix</keyword>
<proteinExistence type="predicted"/>
<dbReference type="InterPro" id="IPR021683">
    <property type="entry name" value="DUF3267"/>
</dbReference>
<feature type="transmembrane region" description="Helical" evidence="1">
    <location>
        <begin position="51"/>
        <end position="75"/>
    </location>
</feature>